<evidence type="ECO:0000313" key="2">
    <source>
        <dbReference type="Proteomes" id="UP001195483"/>
    </source>
</evidence>
<accession>A0AAE0W9M6</accession>
<evidence type="ECO:0000313" key="1">
    <source>
        <dbReference type="EMBL" id="KAK3605340.1"/>
    </source>
</evidence>
<comment type="caution">
    <text evidence="1">The sequence shown here is derived from an EMBL/GenBank/DDBJ whole genome shotgun (WGS) entry which is preliminary data.</text>
</comment>
<name>A0AAE0W9M6_9BIVA</name>
<dbReference type="AlphaFoldDB" id="A0AAE0W9M6"/>
<organism evidence="1 2">
    <name type="scientific">Potamilus streckersoni</name>
    <dbReference type="NCBI Taxonomy" id="2493646"/>
    <lineage>
        <taxon>Eukaryota</taxon>
        <taxon>Metazoa</taxon>
        <taxon>Spiralia</taxon>
        <taxon>Lophotrochozoa</taxon>
        <taxon>Mollusca</taxon>
        <taxon>Bivalvia</taxon>
        <taxon>Autobranchia</taxon>
        <taxon>Heteroconchia</taxon>
        <taxon>Palaeoheterodonta</taxon>
        <taxon>Unionida</taxon>
        <taxon>Unionoidea</taxon>
        <taxon>Unionidae</taxon>
        <taxon>Ambleminae</taxon>
        <taxon>Lampsilini</taxon>
        <taxon>Potamilus</taxon>
    </lineage>
</organism>
<keyword evidence="2" id="KW-1185">Reference proteome</keyword>
<sequence>MLSQALSVSLYWPEIFSDLDIQDADKKLNTSDREHEDKDRFFQSRGKKQIYDKKEQYDLMKMSISCLHVATSCRRERHTCQYA</sequence>
<dbReference type="Proteomes" id="UP001195483">
    <property type="component" value="Unassembled WGS sequence"/>
</dbReference>
<gene>
    <name evidence="1" type="ORF">CHS0354_033829</name>
</gene>
<proteinExistence type="predicted"/>
<reference evidence="1" key="1">
    <citation type="journal article" date="2021" name="Genome Biol. Evol.">
        <title>A High-Quality Reference Genome for a Parasitic Bivalve with Doubly Uniparental Inheritance (Bivalvia: Unionida).</title>
        <authorList>
            <person name="Smith C.H."/>
        </authorList>
    </citation>
    <scope>NUCLEOTIDE SEQUENCE</scope>
    <source>
        <strain evidence="1">CHS0354</strain>
    </source>
</reference>
<protein>
    <submittedName>
        <fullName evidence="1">Uncharacterized protein</fullName>
    </submittedName>
</protein>
<dbReference type="EMBL" id="JAEAOA010001975">
    <property type="protein sequence ID" value="KAK3605340.1"/>
    <property type="molecule type" value="Genomic_DNA"/>
</dbReference>
<reference evidence="1" key="2">
    <citation type="journal article" date="2021" name="Genome Biol. Evol.">
        <title>Developing a high-quality reference genome for a parasitic bivalve with doubly uniparental inheritance (Bivalvia: Unionida).</title>
        <authorList>
            <person name="Smith C.H."/>
        </authorList>
    </citation>
    <scope>NUCLEOTIDE SEQUENCE</scope>
    <source>
        <strain evidence="1">CHS0354</strain>
        <tissue evidence="1">Mantle</tissue>
    </source>
</reference>
<reference evidence="1" key="3">
    <citation type="submission" date="2023-05" db="EMBL/GenBank/DDBJ databases">
        <authorList>
            <person name="Smith C.H."/>
        </authorList>
    </citation>
    <scope>NUCLEOTIDE SEQUENCE</scope>
    <source>
        <strain evidence="1">CHS0354</strain>
        <tissue evidence="1">Mantle</tissue>
    </source>
</reference>